<feature type="region of interest" description="Disordered" evidence="5">
    <location>
        <begin position="214"/>
        <end position="445"/>
    </location>
</feature>
<feature type="region of interest" description="Disordered" evidence="5">
    <location>
        <begin position="104"/>
        <end position="128"/>
    </location>
</feature>
<dbReference type="PANTHER" id="PTHR45735">
    <property type="entry name" value="CLEAVAGE STIMULATION FACTOR SUBUNIT 2"/>
    <property type="match status" value="1"/>
</dbReference>
<dbReference type="EMBL" id="CASHTH010002702">
    <property type="protein sequence ID" value="CAI8033908.1"/>
    <property type="molecule type" value="Genomic_DNA"/>
</dbReference>
<dbReference type="Gene3D" id="3.30.70.330">
    <property type="match status" value="1"/>
</dbReference>
<dbReference type="Gene3D" id="1.10.20.70">
    <property type="entry name" value="Transcription termination and cleavage factor, C-terminal domain"/>
    <property type="match status" value="1"/>
</dbReference>
<dbReference type="FunFam" id="1.25.40.630:FF:000001">
    <property type="entry name" value="Cleavage stimulation factor subunit 2"/>
    <property type="match status" value="1"/>
</dbReference>
<dbReference type="InterPro" id="IPR012677">
    <property type="entry name" value="Nucleotide-bd_a/b_plait_sf"/>
</dbReference>
<protein>
    <submittedName>
        <fullName evidence="7">Cleavage stimulation factor subunit 2</fullName>
    </submittedName>
</protein>
<reference evidence="7" key="1">
    <citation type="submission" date="2023-03" db="EMBL/GenBank/DDBJ databases">
        <authorList>
            <person name="Steffen K."/>
            <person name="Cardenas P."/>
        </authorList>
    </citation>
    <scope>NUCLEOTIDE SEQUENCE</scope>
</reference>
<evidence type="ECO:0000256" key="5">
    <source>
        <dbReference type="SAM" id="MobiDB-lite"/>
    </source>
</evidence>
<dbReference type="FunFam" id="1.10.20.70:FF:000001">
    <property type="entry name" value="Cleavage stimulation factor subunit 2"/>
    <property type="match status" value="1"/>
</dbReference>
<dbReference type="SUPFAM" id="SSF54928">
    <property type="entry name" value="RNA-binding domain, RBD"/>
    <property type="match status" value="1"/>
</dbReference>
<proteinExistence type="predicted"/>
<dbReference type="AlphaFoldDB" id="A0AA35WU67"/>
<gene>
    <name evidence="7" type="ORF">GBAR_LOCUS19117</name>
</gene>
<feature type="compositionally biased region" description="Low complexity" evidence="5">
    <location>
        <begin position="1"/>
        <end position="15"/>
    </location>
</feature>
<dbReference type="InterPro" id="IPR025742">
    <property type="entry name" value="CSTF2_hinge"/>
</dbReference>
<dbReference type="PANTHER" id="PTHR45735:SF2">
    <property type="entry name" value="CLEAVAGE STIMULATION FACTOR SUBUNIT 2"/>
    <property type="match status" value="1"/>
</dbReference>
<keyword evidence="2 4" id="KW-0694">RNA-binding</keyword>
<dbReference type="SMART" id="SM00360">
    <property type="entry name" value="RRM"/>
    <property type="match status" value="1"/>
</dbReference>
<comment type="subcellular location">
    <subcellularLocation>
        <location evidence="1">Nucleus</location>
    </subcellularLocation>
</comment>
<dbReference type="GO" id="GO:0031124">
    <property type="term" value="P:mRNA 3'-end processing"/>
    <property type="evidence" value="ECO:0007669"/>
    <property type="project" value="InterPro"/>
</dbReference>
<dbReference type="InterPro" id="IPR035979">
    <property type="entry name" value="RBD_domain_sf"/>
</dbReference>
<dbReference type="Pfam" id="PF00076">
    <property type="entry name" value="RRM_1"/>
    <property type="match status" value="1"/>
</dbReference>
<evidence type="ECO:0000313" key="8">
    <source>
        <dbReference type="Proteomes" id="UP001174909"/>
    </source>
</evidence>
<evidence type="ECO:0000313" key="7">
    <source>
        <dbReference type="EMBL" id="CAI8033908.1"/>
    </source>
</evidence>
<dbReference type="CDD" id="cd12398">
    <property type="entry name" value="RRM_CSTF2_RNA15_like"/>
    <property type="match status" value="1"/>
</dbReference>
<keyword evidence="3" id="KW-0539">Nucleus</keyword>
<accession>A0AA35WU67</accession>
<evidence type="ECO:0000256" key="3">
    <source>
        <dbReference type="ARBA" id="ARBA00023242"/>
    </source>
</evidence>
<evidence type="ECO:0000256" key="1">
    <source>
        <dbReference type="ARBA" id="ARBA00004123"/>
    </source>
</evidence>
<dbReference type="InterPro" id="IPR000504">
    <property type="entry name" value="RRM_dom"/>
</dbReference>
<evidence type="ECO:0000259" key="6">
    <source>
        <dbReference type="PROSITE" id="PS50102"/>
    </source>
</evidence>
<dbReference type="PROSITE" id="PS50102">
    <property type="entry name" value="RRM"/>
    <property type="match status" value="1"/>
</dbReference>
<dbReference type="Pfam" id="PF14327">
    <property type="entry name" value="CSTF2_hinge"/>
    <property type="match status" value="1"/>
</dbReference>
<keyword evidence="8" id="KW-1185">Reference proteome</keyword>
<feature type="compositionally biased region" description="Pro residues" evidence="5">
    <location>
        <begin position="304"/>
        <end position="327"/>
    </location>
</feature>
<dbReference type="Gene3D" id="1.25.40.630">
    <property type="match status" value="1"/>
</dbReference>
<dbReference type="Proteomes" id="UP001174909">
    <property type="component" value="Unassembled WGS sequence"/>
</dbReference>
<comment type="caution">
    <text evidence="7">The sequence shown here is derived from an EMBL/GenBank/DDBJ whole genome shotgun (WGS) entry which is preliminary data.</text>
</comment>
<dbReference type="Pfam" id="PF14304">
    <property type="entry name" value="CSTF_C"/>
    <property type="match status" value="1"/>
</dbReference>
<feature type="compositionally biased region" description="Pro residues" evidence="5">
    <location>
        <begin position="335"/>
        <end position="367"/>
    </location>
</feature>
<evidence type="ECO:0000256" key="4">
    <source>
        <dbReference type="PROSITE-ProRule" id="PRU00176"/>
    </source>
</evidence>
<dbReference type="GO" id="GO:0005847">
    <property type="term" value="C:mRNA cleavage and polyadenylation specificity factor complex"/>
    <property type="evidence" value="ECO:0007669"/>
    <property type="project" value="TreeGrafter"/>
</dbReference>
<feature type="compositionally biased region" description="Pro residues" evidence="5">
    <location>
        <begin position="232"/>
        <end position="249"/>
    </location>
</feature>
<name>A0AA35WU67_GEOBA</name>
<feature type="region of interest" description="Disordered" evidence="5">
    <location>
        <begin position="1"/>
        <end position="25"/>
    </location>
</feature>
<dbReference type="InterPro" id="IPR038192">
    <property type="entry name" value="CSTF_C_sf"/>
</dbReference>
<sequence>MQHGPRGPPRGQMQGFRRDFPPNEDPAWEKAVRSIFVANVSFETTEEQLKAVLSEVGPVVSLKLIHDPTTGRPRGFGFCEFEDGETARSAVRNLTGREVNGRPLRIDSATNAPGGEMRGPGNVPPGPQGGAIEPPLHGPAVPPEAAPEAITKAVASLPPEQMFELMKQMKWCIERNPEETRQLLLHNPQLAYALLQAQVVMRIVDLETAQKILHREPRGPSLDPQPAEAGPSQPPPPPHQHQQGPPAPHRPPHPHQRRPSPPPPRRQDSPVEPGFGPPREHFGPPHEPPPPPPRRDERERFGGGPPPGARGPPPHRGPPPGHQPPPGRYGGGPMGPGPNRGPPDSGPRPMRGPPDSGPRPMRGPPDSGPRTMRGHPDSGPHPMRGHPDSGPRTMRGPPDSGPRSMRGPPDSGPPRGGPRSPPRSDRPGPSAPGNMGGLTPQDQEKAALIMQVLSLSDEQIQMLPPDQRNSILKLKEQISQSN</sequence>
<feature type="domain" description="RRM" evidence="6">
    <location>
        <begin position="33"/>
        <end position="111"/>
    </location>
</feature>
<feature type="compositionally biased region" description="Basic and acidic residues" evidence="5">
    <location>
        <begin position="16"/>
        <end position="25"/>
    </location>
</feature>
<evidence type="ECO:0000256" key="2">
    <source>
        <dbReference type="ARBA" id="ARBA00022884"/>
    </source>
</evidence>
<dbReference type="InterPro" id="IPR026896">
    <property type="entry name" value="CSTF_C"/>
</dbReference>
<dbReference type="GO" id="GO:0003729">
    <property type="term" value="F:mRNA binding"/>
    <property type="evidence" value="ECO:0007669"/>
    <property type="project" value="TreeGrafter"/>
</dbReference>
<organism evidence="7 8">
    <name type="scientific">Geodia barretti</name>
    <name type="common">Barrett's horny sponge</name>
    <dbReference type="NCBI Taxonomy" id="519541"/>
    <lineage>
        <taxon>Eukaryota</taxon>
        <taxon>Metazoa</taxon>
        <taxon>Porifera</taxon>
        <taxon>Demospongiae</taxon>
        <taxon>Heteroscleromorpha</taxon>
        <taxon>Tetractinellida</taxon>
        <taxon>Astrophorina</taxon>
        <taxon>Geodiidae</taxon>
        <taxon>Geodia</taxon>
    </lineage>
</organism>
<feature type="compositionally biased region" description="Pro residues" evidence="5">
    <location>
        <begin position="410"/>
        <end position="421"/>
    </location>
</feature>